<dbReference type="SUPFAM" id="SSF88659">
    <property type="entry name" value="Sigma3 and sigma4 domains of RNA polymerase sigma factors"/>
    <property type="match status" value="1"/>
</dbReference>
<dbReference type="GO" id="GO:0003700">
    <property type="term" value="F:DNA-binding transcription factor activity"/>
    <property type="evidence" value="ECO:0007669"/>
    <property type="project" value="InterPro"/>
</dbReference>
<dbReference type="PANTHER" id="PTHR30603">
    <property type="entry name" value="RNA POLYMERASE SIGMA FACTOR RPO"/>
    <property type="match status" value="1"/>
</dbReference>
<organism evidence="2">
    <name type="scientific">marine metagenome</name>
    <dbReference type="NCBI Taxonomy" id="408172"/>
    <lineage>
        <taxon>unclassified sequences</taxon>
        <taxon>metagenomes</taxon>
        <taxon>ecological metagenomes</taxon>
    </lineage>
</organism>
<dbReference type="EMBL" id="UINC01049950">
    <property type="protein sequence ID" value="SVB62326.1"/>
    <property type="molecule type" value="Genomic_DNA"/>
</dbReference>
<feature type="non-terminal residue" evidence="2">
    <location>
        <position position="44"/>
    </location>
</feature>
<dbReference type="PRINTS" id="PR00046">
    <property type="entry name" value="SIGMA70FCT"/>
</dbReference>
<protein>
    <recommendedName>
        <fullName evidence="1">RNA polymerase sigma-70 region 4 domain-containing protein</fullName>
    </recommendedName>
</protein>
<sequence>MKMYFGIDRDCALTLNEIGKELSLTRERVRQIKEKAIRRLRHRS</sequence>
<dbReference type="InterPro" id="IPR000943">
    <property type="entry name" value="RNA_pol_sigma70"/>
</dbReference>
<dbReference type="InterPro" id="IPR013324">
    <property type="entry name" value="RNA_pol_sigma_r3/r4-like"/>
</dbReference>
<dbReference type="InterPro" id="IPR036388">
    <property type="entry name" value="WH-like_DNA-bd_sf"/>
</dbReference>
<proteinExistence type="predicted"/>
<dbReference type="GO" id="GO:0006352">
    <property type="term" value="P:DNA-templated transcription initiation"/>
    <property type="evidence" value="ECO:0007669"/>
    <property type="project" value="InterPro"/>
</dbReference>
<dbReference type="Gene3D" id="1.10.10.10">
    <property type="entry name" value="Winged helix-like DNA-binding domain superfamily/Winged helix DNA-binding domain"/>
    <property type="match status" value="1"/>
</dbReference>
<reference evidence="2" key="1">
    <citation type="submission" date="2018-05" db="EMBL/GenBank/DDBJ databases">
        <authorList>
            <person name="Lanie J.A."/>
            <person name="Ng W.-L."/>
            <person name="Kazmierczak K.M."/>
            <person name="Andrzejewski T.M."/>
            <person name="Davidsen T.M."/>
            <person name="Wayne K.J."/>
            <person name="Tettelin H."/>
            <person name="Glass J.I."/>
            <person name="Rusch D."/>
            <person name="Podicherti R."/>
            <person name="Tsui H.-C.T."/>
            <person name="Winkler M.E."/>
        </authorList>
    </citation>
    <scope>NUCLEOTIDE SEQUENCE</scope>
</reference>
<evidence type="ECO:0000313" key="2">
    <source>
        <dbReference type="EMBL" id="SVB62326.1"/>
    </source>
</evidence>
<dbReference type="InterPro" id="IPR007630">
    <property type="entry name" value="RNA_pol_sigma70_r4"/>
</dbReference>
<accession>A0A382FGX0</accession>
<dbReference type="InterPro" id="IPR050239">
    <property type="entry name" value="Sigma-70_RNA_pol_init_factors"/>
</dbReference>
<gene>
    <name evidence="2" type="ORF">METZ01_LOCUS215180</name>
</gene>
<name>A0A382FGX0_9ZZZZ</name>
<dbReference type="Pfam" id="PF04545">
    <property type="entry name" value="Sigma70_r4"/>
    <property type="match status" value="1"/>
</dbReference>
<feature type="domain" description="RNA polymerase sigma-70 region 4" evidence="1">
    <location>
        <begin position="2"/>
        <end position="42"/>
    </location>
</feature>
<evidence type="ECO:0000259" key="1">
    <source>
        <dbReference type="Pfam" id="PF04545"/>
    </source>
</evidence>
<dbReference type="AlphaFoldDB" id="A0A382FGX0"/>
<dbReference type="PANTHER" id="PTHR30603:SF47">
    <property type="entry name" value="RNA POLYMERASE SIGMA FACTOR SIGD, CHLOROPLASTIC"/>
    <property type="match status" value="1"/>
</dbReference>